<dbReference type="PANTHER" id="PTHR11707">
    <property type="entry name" value="L-ASPARAGINASE"/>
    <property type="match status" value="1"/>
</dbReference>
<keyword evidence="2" id="KW-0378">Hydrolase</keyword>
<protein>
    <submittedName>
        <fullName evidence="11">Asparaginase</fullName>
    </submittedName>
</protein>
<dbReference type="InterPro" id="IPR027474">
    <property type="entry name" value="L-asparaginase_N"/>
</dbReference>
<dbReference type="Pfam" id="PF00710">
    <property type="entry name" value="Asparaginase"/>
    <property type="match status" value="1"/>
</dbReference>
<accession>A0A431TNX4</accession>
<dbReference type="PRINTS" id="PR00139">
    <property type="entry name" value="ASNGLNASE"/>
</dbReference>
<name>A0A431TNX4_9BURK</name>
<dbReference type="Gene3D" id="3.40.50.1170">
    <property type="entry name" value="L-asparaginase, N-terminal domain"/>
    <property type="match status" value="1"/>
</dbReference>
<dbReference type="FunFam" id="3.40.50.1170:FF:000001">
    <property type="entry name" value="L-asparaginase 2"/>
    <property type="match status" value="1"/>
</dbReference>
<evidence type="ECO:0000256" key="5">
    <source>
        <dbReference type="PROSITE-ProRule" id="PRU10099"/>
    </source>
</evidence>
<organism evidence="11 12">
    <name type="scientific">Variovorax gossypii</name>
    <dbReference type="NCBI Taxonomy" id="1679495"/>
    <lineage>
        <taxon>Bacteria</taxon>
        <taxon>Pseudomonadati</taxon>
        <taxon>Pseudomonadota</taxon>
        <taxon>Betaproteobacteria</taxon>
        <taxon>Burkholderiales</taxon>
        <taxon>Comamonadaceae</taxon>
        <taxon>Variovorax</taxon>
    </lineage>
</organism>
<dbReference type="InterPro" id="IPR004550">
    <property type="entry name" value="AsnASE_II"/>
</dbReference>
<dbReference type="SMART" id="SM00870">
    <property type="entry name" value="Asparaginase"/>
    <property type="match status" value="1"/>
</dbReference>
<evidence type="ECO:0000313" key="12">
    <source>
        <dbReference type="Proteomes" id="UP000267418"/>
    </source>
</evidence>
<evidence type="ECO:0000256" key="2">
    <source>
        <dbReference type="ARBA" id="ARBA00022801"/>
    </source>
</evidence>
<dbReference type="CDD" id="cd08964">
    <property type="entry name" value="L-asparaginase_II"/>
    <property type="match status" value="1"/>
</dbReference>
<dbReference type="PANTHER" id="PTHR11707:SF28">
    <property type="entry name" value="60 KDA LYSOPHOSPHOLIPASE"/>
    <property type="match status" value="1"/>
</dbReference>
<dbReference type="OrthoDB" id="9788068at2"/>
<dbReference type="PROSITE" id="PS51732">
    <property type="entry name" value="ASN_GLN_ASE_3"/>
    <property type="match status" value="1"/>
</dbReference>
<dbReference type="PROSITE" id="PS00144">
    <property type="entry name" value="ASN_GLN_ASE_1"/>
    <property type="match status" value="1"/>
</dbReference>
<evidence type="ECO:0000256" key="6">
    <source>
        <dbReference type="PROSITE-ProRule" id="PRU10100"/>
    </source>
</evidence>
<dbReference type="InterPro" id="IPR006034">
    <property type="entry name" value="Asparaginase/glutaminase-like"/>
</dbReference>
<feature type="active site" description="O-isoaspartyl threonine intermediate" evidence="3">
    <location>
        <position position="45"/>
    </location>
</feature>
<dbReference type="NCBIfam" id="TIGR00520">
    <property type="entry name" value="asnASE_II"/>
    <property type="match status" value="1"/>
</dbReference>
<dbReference type="PIRSF" id="PIRSF001220">
    <property type="entry name" value="L-ASNase_gatD"/>
    <property type="match status" value="1"/>
</dbReference>
<dbReference type="SUPFAM" id="SSF53774">
    <property type="entry name" value="Glutaminase/Asparaginase"/>
    <property type="match status" value="1"/>
</dbReference>
<dbReference type="Gene3D" id="3.40.50.40">
    <property type="match status" value="1"/>
</dbReference>
<keyword evidence="12" id="KW-1185">Reference proteome</keyword>
<dbReference type="InterPro" id="IPR036152">
    <property type="entry name" value="Asp/glu_Ase-like_sf"/>
</dbReference>
<dbReference type="GO" id="GO:0004067">
    <property type="term" value="F:asparaginase activity"/>
    <property type="evidence" value="ECO:0007669"/>
    <property type="project" value="UniProtKB-UniRule"/>
</dbReference>
<dbReference type="InterPro" id="IPR027475">
    <property type="entry name" value="Asparaginase/glutaminase_AS2"/>
</dbReference>
<evidence type="ECO:0000259" key="10">
    <source>
        <dbReference type="Pfam" id="PF17763"/>
    </source>
</evidence>
<feature type="binding site" evidence="4">
    <location>
        <position position="96"/>
    </location>
    <ligand>
        <name>substrate</name>
    </ligand>
</feature>
<proteinExistence type="inferred from homology"/>
<dbReference type="EMBL" id="RXOE01000002">
    <property type="protein sequence ID" value="RTQ35437.1"/>
    <property type="molecule type" value="Genomic_DNA"/>
</dbReference>
<dbReference type="InterPro" id="IPR027473">
    <property type="entry name" value="L-asparaginase_C"/>
</dbReference>
<reference evidence="11 12" key="1">
    <citation type="submission" date="2018-12" db="EMBL/GenBank/DDBJ databases">
        <title>The genome of Variovorax gossypii DSM 100435.</title>
        <authorList>
            <person name="Gao J."/>
            <person name="Sun J."/>
        </authorList>
    </citation>
    <scope>NUCLEOTIDE SEQUENCE [LARGE SCALE GENOMIC DNA]</scope>
    <source>
        <strain evidence="11 12">DSM 100435</strain>
    </source>
</reference>
<evidence type="ECO:0000256" key="4">
    <source>
        <dbReference type="PIRSR" id="PIRSR001220-2"/>
    </source>
</evidence>
<feature type="domain" description="L-asparaginase N-terminal" evidence="9">
    <location>
        <begin position="36"/>
        <end position="229"/>
    </location>
</feature>
<sequence>MNPKKIALTFLAAIGLLGGAGQATAQTQTQTPAKPNVVILATGGTIASRGADSLALTDYGLSKGLKPVGIEALVAAVPEIEKFANITGEQIFNVGSSKLGIDNWLTLAKRTNEILASKNVDGIVITHGTDTLEETAYFLNLVVKSAKPVVLVGSMRPSTGMSADGPLNLVNAVALAASPAARDKGVMVSMNEVISSAFSVTKTNTTNVATFKSLDGGDLGYMQKSTPFFVAQPLKRHTVHSEFDVSGLQKLPRVDINYTTLGSDGVLVDAAVAAGAKGIVNAGVGHANMPDVTMQSLKAAQQKGVAIVVGSRAMSGIVTPTGQFAEAGFVTSMMHTTQKARILLMLGLTRTNDPKELQRIFEQY</sequence>
<gene>
    <name evidence="11" type="ORF">EJP69_13790</name>
</gene>
<feature type="chain" id="PRO_5019238598" evidence="8">
    <location>
        <begin position="26"/>
        <end position="364"/>
    </location>
</feature>
<dbReference type="InterPro" id="IPR020827">
    <property type="entry name" value="Asparaginase/glutaminase_AS1"/>
</dbReference>
<dbReference type="PIRSF" id="PIRSF500176">
    <property type="entry name" value="L_ASNase"/>
    <property type="match status" value="1"/>
</dbReference>
<evidence type="ECO:0000313" key="11">
    <source>
        <dbReference type="EMBL" id="RTQ35437.1"/>
    </source>
</evidence>
<feature type="binding site" evidence="4">
    <location>
        <begin position="129"/>
        <end position="130"/>
    </location>
    <ligand>
        <name>substrate</name>
    </ligand>
</feature>
<dbReference type="InterPro" id="IPR037152">
    <property type="entry name" value="L-asparaginase_N_sf"/>
</dbReference>
<feature type="active site" evidence="5">
    <location>
        <position position="45"/>
    </location>
</feature>
<evidence type="ECO:0000259" key="9">
    <source>
        <dbReference type="Pfam" id="PF00710"/>
    </source>
</evidence>
<comment type="caution">
    <text evidence="11">The sequence shown here is derived from an EMBL/GenBank/DDBJ whole genome shotgun (WGS) entry which is preliminary data.</text>
</comment>
<keyword evidence="8" id="KW-0732">Signal</keyword>
<feature type="active site" evidence="6">
    <location>
        <position position="129"/>
    </location>
</feature>
<feature type="signal peptide" evidence="8">
    <location>
        <begin position="1"/>
        <end position="25"/>
    </location>
</feature>
<dbReference type="RefSeq" id="WP_126470664.1">
    <property type="nucleotide sequence ID" value="NZ_RXOE01000002.1"/>
</dbReference>
<dbReference type="PROSITE" id="PS00917">
    <property type="entry name" value="ASN_GLN_ASE_2"/>
    <property type="match status" value="1"/>
</dbReference>
<dbReference type="GO" id="GO:0006528">
    <property type="term" value="P:asparagine metabolic process"/>
    <property type="evidence" value="ECO:0007669"/>
    <property type="project" value="InterPro"/>
</dbReference>
<evidence type="ECO:0000256" key="8">
    <source>
        <dbReference type="SAM" id="SignalP"/>
    </source>
</evidence>
<dbReference type="Pfam" id="PF17763">
    <property type="entry name" value="Asparaginase_C"/>
    <property type="match status" value="1"/>
</dbReference>
<dbReference type="Proteomes" id="UP000267418">
    <property type="component" value="Unassembled WGS sequence"/>
</dbReference>
<evidence type="ECO:0000256" key="3">
    <source>
        <dbReference type="PIRSR" id="PIRSR001220-1"/>
    </source>
</evidence>
<feature type="domain" description="Asparaginase/glutaminase C-terminal" evidence="10">
    <location>
        <begin position="253"/>
        <end position="361"/>
    </location>
</feature>
<dbReference type="AlphaFoldDB" id="A0A431TNX4"/>
<dbReference type="InterPro" id="IPR040919">
    <property type="entry name" value="Asparaginase_C"/>
</dbReference>
<evidence type="ECO:0000256" key="1">
    <source>
        <dbReference type="ARBA" id="ARBA00010518"/>
    </source>
</evidence>
<comment type="similarity">
    <text evidence="1 7">Belongs to the asparaginase 1 family.</text>
</comment>
<evidence type="ECO:0000256" key="7">
    <source>
        <dbReference type="RuleBase" id="RU004456"/>
    </source>
</evidence>